<proteinExistence type="predicted"/>
<evidence type="ECO:0000313" key="1">
    <source>
        <dbReference type="EMBL" id="GIH25348.1"/>
    </source>
</evidence>
<gene>
    <name evidence="1" type="ORF">Aph01nite_36580</name>
</gene>
<keyword evidence="2" id="KW-1185">Reference proteome</keyword>
<reference evidence="1" key="1">
    <citation type="submission" date="2021-01" db="EMBL/GenBank/DDBJ databases">
        <title>Whole genome shotgun sequence of Acrocarpospora phusangensis NBRC 108782.</title>
        <authorList>
            <person name="Komaki H."/>
            <person name="Tamura T."/>
        </authorList>
    </citation>
    <scope>NUCLEOTIDE SEQUENCE</scope>
    <source>
        <strain evidence="1">NBRC 108782</strain>
    </source>
</reference>
<sequence>MMPRELPGFVGREALRARIAATSGVTADPEPGTDEYQVIDWLTRLHLLHGVPFAYLVPDIRMLPMESIRFFQVDNAWVEALLDGAFSVGATRATADAGEALRAAAVPAARARLGRVRADLLGDQAPAAAPEAISGFLLRSAAVSGWPGLEVRGYADADATQPLPLLRLERMAPALLLCLLGGVLRRVELREPPEGVHFGLDPASGGGWQKQLRYAAGPGTGGFIDGAVQPVTLRAGSTTVVKTAALAQAMSSRVWPSPTPATEFSAAQFGLEMVEGVQSVSFETGS</sequence>
<organism evidence="1 2">
    <name type="scientific">Acrocarpospora phusangensis</name>
    <dbReference type="NCBI Taxonomy" id="1070424"/>
    <lineage>
        <taxon>Bacteria</taxon>
        <taxon>Bacillati</taxon>
        <taxon>Actinomycetota</taxon>
        <taxon>Actinomycetes</taxon>
        <taxon>Streptosporangiales</taxon>
        <taxon>Streptosporangiaceae</taxon>
        <taxon>Acrocarpospora</taxon>
    </lineage>
</organism>
<comment type="caution">
    <text evidence="1">The sequence shown here is derived from an EMBL/GenBank/DDBJ whole genome shotgun (WGS) entry which is preliminary data.</text>
</comment>
<name>A0A919QDB0_9ACTN</name>
<accession>A0A919QDB0</accession>
<dbReference type="Proteomes" id="UP000640052">
    <property type="component" value="Unassembled WGS sequence"/>
</dbReference>
<dbReference type="EMBL" id="BOOA01000027">
    <property type="protein sequence ID" value="GIH25348.1"/>
    <property type="molecule type" value="Genomic_DNA"/>
</dbReference>
<protein>
    <submittedName>
        <fullName evidence="1">Uncharacterized protein</fullName>
    </submittedName>
</protein>
<dbReference type="RefSeq" id="WP_204042077.1">
    <property type="nucleotide sequence ID" value="NZ_BOOA01000027.1"/>
</dbReference>
<dbReference type="AlphaFoldDB" id="A0A919QDB0"/>
<evidence type="ECO:0000313" key="2">
    <source>
        <dbReference type="Proteomes" id="UP000640052"/>
    </source>
</evidence>